<dbReference type="Proteomes" id="UP000649829">
    <property type="component" value="Unassembled WGS sequence"/>
</dbReference>
<comment type="caution">
    <text evidence="1">The sequence shown here is derived from an EMBL/GenBank/DDBJ whole genome shotgun (WGS) entry which is preliminary data.</text>
</comment>
<organism evidence="1 2">
    <name type="scientific">Pseudooceanicola nanhaiensis</name>
    <dbReference type="NCBI Taxonomy" id="375761"/>
    <lineage>
        <taxon>Bacteria</taxon>
        <taxon>Pseudomonadati</taxon>
        <taxon>Pseudomonadota</taxon>
        <taxon>Alphaproteobacteria</taxon>
        <taxon>Rhodobacterales</taxon>
        <taxon>Paracoccaceae</taxon>
        <taxon>Pseudooceanicola</taxon>
    </lineage>
</organism>
<name>A0A917WN14_9RHOB</name>
<evidence type="ECO:0000313" key="2">
    <source>
        <dbReference type="Proteomes" id="UP000649829"/>
    </source>
</evidence>
<protein>
    <submittedName>
        <fullName evidence="1">Uncharacterized protein</fullName>
    </submittedName>
</protein>
<reference evidence="1" key="1">
    <citation type="journal article" date="2014" name="Int. J. Syst. Evol. Microbiol.">
        <title>Complete genome sequence of Corynebacterium casei LMG S-19264T (=DSM 44701T), isolated from a smear-ripened cheese.</title>
        <authorList>
            <consortium name="US DOE Joint Genome Institute (JGI-PGF)"/>
            <person name="Walter F."/>
            <person name="Albersmeier A."/>
            <person name="Kalinowski J."/>
            <person name="Ruckert C."/>
        </authorList>
    </citation>
    <scope>NUCLEOTIDE SEQUENCE</scope>
    <source>
        <strain evidence="1">CGMCC 1.6293</strain>
    </source>
</reference>
<reference evidence="1" key="2">
    <citation type="submission" date="2020-09" db="EMBL/GenBank/DDBJ databases">
        <authorList>
            <person name="Sun Q."/>
            <person name="Zhou Y."/>
        </authorList>
    </citation>
    <scope>NUCLEOTIDE SEQUENCE</scope>
    <source>
        <strain evidence="1">CGMCC 1.6293</strain>
    </source>
</reference>
<dbReference type="AlphaFoldDB" id="A0A917WN14"/>
<dbReference type="EMBL" id="BMLF01000008">
    <property type="protein sequence ID" value="GGM16400.1"/>
    <property type="molecule type" value="Genomic_DNA"/>
</dbReference>
<keyword evidence="2" id="KW-1185">Reference proteome</keyword>
<accession>A0A917WN14</accession>
<evidence type="ECO:0000313" key="1">
    <source>
        <dbReference type="EMBL" id="GGM16400.1"/>
    </source>
</evidence>
<proteinExistence type="predicted"/>
<gene>
    <name evidence="1" type="ORF">GCM10011534_42880</name>
</gene>
<sequence>MLVTRAPEQVTRLREGRNPAAVLKPGVPADVIAMEVRADHHRHIPWRKAERCEIVQESVRAQVVLPLRGRPLFVVAVAAVHQHHLPAEAQNDALEGHAQLQRVGGDELRPQPVRVAGPVLGGQPLEQEGFRDHQMRDLGKNVDPQGVECKMHDGAFRCPLQAG</sequence>